<feature type="domain" description="AB hydrolase-1" evidence="1">
    <location>
        <begin position="24"/>
        <end position="215"/>
    </location>
</feature>
<dbReference type="EMBL" id="JAERRJ010000008">
    <property type="protein sequence ID" value="MBL1077061.1"/>
    <property type="molecule type" value="Genomic_DNA"/>
</dbReference>
<sequence length="235" mass="25171">MGEITLELGDVTLRGTETGAGPTVLLLHAGKERREVWTPIAELLARDGWRTVAYDQRGHGESSGRLSTLREFIDDVERIVVREPAPMVVVGASLGGFAAIGALAEPAVAQRVSGLVLVDVVPAPDLYRVRPWLVERGLYEPDAAFAEDIMAAGAELLTTAAALALPVLVVRGGEKSPLRDADVDRLCAANTRVAVTRVPGAGHLVARDAPVELARILSERAAAWLRQVRPATRRR</sequence>
<dbReference type="InterPro" id="IPR029058">
    <property type="entry name" value="AB_hydrolase_fold"/>
</dbReference>
<dbReference type="Pfam" id="PF12697">
    <property type="entry name" value="Abhydrolase_6"/>
    <property type="match status" value="1"/>
</dbReference>
<protein>
    <submittedName>
        <fullName evidence="2">Alpha/beta fold hydrolase</fullName>
    </submittedName>
</protein>
<dbReference type="SUPFAM" id="SSF53474">
    <property type="entry name" value="alpha/beta-Hydrolases"/>
    <property type="match status" value="1"/>
</dbReference>
<dbReference type="RefSeq" id="WP_201949676.1">
    <property type="nucleotide sequence ID" value="NZ_JAERRJ010000008.1"/>
</dbReference>
<accession>A0ABS1M9T1</accession>
<dbReference type="PANTHER" id="PTHR43194">
    <property type="entry name" value="HYDROLASE ALPHA/BETA FOLD FAMILY"/>
    <property type="match status" value="1"/>
</dbReference>
<dbReference type="InterPro" id="IPR050228">
    <property type="entry name" value="Carboxylesterase_BioH"/>
</dbReference>
<keyword evidence="3" id="KW-1185">Reference proteome</keyword>
<dbReference type="PANTHER" id="PTHR43194:SF2">
    <property type="entry name" value="PEROXISOMAL MEMBRANE PROTEIN LPX1"/>
    <property type="match status" value="1"/>
</dbReference>
<evidence type="ECO:0000313" key="3">
    <source>
        <dbReference type="Proteomes" id="UP000602198"/>
    </source>
</evidence>
<gene>
    <name evidence="2" type="ORF">JK358_21925</name>
</gene>
<reference evidence="2 3" key="1">
    <citation type="submission" date="2021-01" db="EMBL/GenBank/DDBJ databases">
        <title>WGS of actinomycetes isolated from Thailand.</title>
        <authorList>
            <person name="Thawai C."/>
        </authorList>
    </citation>
    <scope>NUCLEOTIDE SEQUENCE [LARGE SCALE GENOMIC DNA]</scope>
    <source>
        <strain evidence="2 3">LPG 2</strain>
    </source>
</reference>
<organism evidence="2 3">
    <name type="scientific">Nocardia acididurans</name>
    <dbReference type="NCBI Taxonomy" id="2802282"/>
    <lineage>
        <taxon>Bacteria</taxon>
        <taxon>Bacillati</taxon>
        <taxon>Actinomycetota</taxon>
        <taxon>Actinomycetes</taxon>
        <taxon>Mycobacteriales</taxon>
        <taxon>Nocardiaceae</taxon>
        <taxon>Nocardia</taxon>
    </lineage>
</organism>
<keyword evidence="2" id="KW-0378">Hydrolase</keyword>
<dbReference type="GO" id="GO:0016787">
    <property type="term" value="F:hydrolase activity"/>
    <property type="evidence" value="ECO:0007669"/>
    <property type="project" value="UniProtKB-KW"/>
</dbReference>
<dbReference type="Proteomes" id="UP000602198">
    <property type="component" value="Unassembled WGS sequence"/>
</dbReference>
<proteinExistence type="predicted"/>
<evidence type="ECO:0000259" key="1">
    <source>
        <dbReference type="Pfam" id="PF12697"/>
    </source>
</evidence>
<evidence type="ECO:0000313" key="2">
    <source>
        <dbReference type="EMBL" id="MBL1077061.1"/>
    </source>
</evidence>
<name>A0ABS1M9T1_9NOCA</name>
<dbReference type="InterPro" id="IPR000073">
    <property type="entry name" value="AB_hydrolase_1"/>
</dbReference>
<comment type="caution">
    <text evidence="2">The sequence shown here is derived from an EMBL/GenBank/DDBJ whole genome shotgun (WGS) entry which is preliminary data.</text>
</comment>
<dbReference type="Gene3D" id="3.40.50.1820">
    <property type="entry name" value="alpha/beta hydrolase"/>
    <property type="match status" value="2"/>
</dbReference>